<proteinExistence type="predicted"/>
<protein>
    <submittedName>
        <fullName evidence="1">Uncharacterized protein</fullName>
    </submittedName>
</protein>
<reference evidence="1" key="1">
    <citation type="journal article" date="2021" name="Proc. Natl. Acad. Sci. U.S.A.">
        <title>A Catalog of Tens of Thousands of Viruses from Human Metagenomes Reveals Hidden Associations with Chronic Diseases.</title>
        <authorList>
            <person name="Tisza M.J."/>
            <person name="Buck C.B."/>
        </authorList>
    </citation>
    <scope>NUCLEOTIDE SEQUENCE</scope>
    <source>
        <strain evidence="1">CtRuT6</strain>
    </source>
</reference>
<organism evidence="1">
    <name type="scientific">Siphoviridae sp. ctRuT6</name>
    <dbReference type="NCBI Taxonomy" id="2826339"/>
    <lineage>
        <taxon>Viruses</taxon>
        <taxon>Duplodnaviria</taxon>
        <taxon>Heunggongvirae</taxon>
        <taxon>Uroviricota</taxon>
        <taxon>Caudoviricetes</taxon>
    </lineage>
</organism>
<accession>A0A8S5N2J7</accession>
<evidence type="ECO:0000313" key="1">
    <source>
        <dbReference type="EMBL" id="DAD88885.1"/>
    </source>
</evidence>
<dbReference type="EMBL" id="BK015049">
    <property type="protein sequence ID" value="DAD88885.1"/>
    <property type="molecule type" value="Genomic_DNA"/>
</dbReference>
<sequence length="44" mass="4998">MVLCTVFSFPLEQLHCTTLLCSCQQLIEVFLTSLLVQLNQLVID</sequence>
<name>A0A8S5N2J7_9CAUD</name>